<comment type="caution">
    <text evidence="1">The sequence shown here is derived from an EMBL/GenBank/DDBJ whole genome shotgun (WGS) entry which is preliminary data.</text>
</comment>
<evidence type="ECO:0000313" key="2">
    <source>
        <dbReference type="Proteomes" id="UP001331761"/>
    </source>
</evidence>
<accession>A0AAN8IBZ4</accession>
<dbReference type="InterPro" id="IPR036188">
    <property type="entry name" value="FAD/NAD-bd_sf"/>
</dbReference>
<gene>
    <name evidence="1" type="ORF">GCK32_016786</name>
</gene>
<dbReference type="EMBL" id="WIXE01022452">
    <property type="protein sequence ID" value="KAK5967456.1"/>
    <property type="molecule type" value="Genomic_DNA"/>
</dbReference>
<dbReference type="Proteomes" id="UP001331761">
    <property type="component" value="Unassembled WGS sequence"/>
</dbReference>
<reference evidence="1 2" key="1">
    <citation type="submission" date="2019-10" db="EMBL/GenBank/DDBJ databases">
        <title>Assembly and Annotation for the nematode Trichostrongylus colubriformis.</title>
        <authorList>
            <person name="Martin J."/>
        </authorList>
    </citation>
    <scope>NUCLEOTIDE SEQUENCE [LARGE SCALE GENOMIC DNA]</scope>
    <source>
        <strain evidence="1">G859</strain>
        <tissue evidence="1">Whole worm</tissue>
    </source>
</reference>
<evidence type="ECO:0000313" key="1">
    <source>
        <dbReference type="EMBL" id="KAK5967456.1"/>
    </source>
</evidence>
<dbReference type="Gene3D" id="3.50.50.60">
    <property type="entry name" value="FAD/NAD(P)-binding domain"/>
    <property type="match status" value="1"/>
</dbReference>
<proteinExistence type="predicted"/>
<sequence>MSAATFVEQARLNGCTTPITMITQEDFLPYDRTHLSKNPAATGREIELRDGEYYRDNQIDILTNTHVRTYSFGFCHMKLNEIDSVVRVPFRYATPLSAAH</sequence>
<dbReference type="AlphaFoldDB" id="A0AAN8IBZ4"/>
<keyword evidence="2" id="KW-1185">Reference proteome</keyword>
<protein>
    <submittedName>
        <fullName evidence="1">Uncharacterized protein</fullName>
    </submittedName>
</protein>
<organism evidence="1 2">
    <name type="scientific">Trichostrongylus colubriformis</name>
    <name type="common">Black scour worm</name>
    <dbReference type="NCBI Taxonomy" id="6319"/>
    <lineage>
        <taxon>Eukaryota</taxon>
        <taxon>Metazoa</taxon>
        <taxon>Ecdysozoa</taxon>
        <taxon>Nematoda</taxon>
        <taxon>Chromadorea</taxon>
        <taxon>Rhabditida</taxon>
        <taxon>Rhabditina</taxon>
        <taxon>Rhabditomorpha</taxon>
        <taxon>Strongyloidea</taxon>
        <taxon>Trichostrongylidae</taxon>
        <taxon>Trichostrongylus</taxon>
    </lineage>
</organism>
<name>A0AAN8IBZ4_TRICO</name>